<dbReference type="GO" id="GO:0034663">
    <property type="term" value="C:endoplasmic reticulum chaperone complex"/>
    <property type="evidence" value="ECO:0007669"/>
    <property type="project" value="TreeGrafter"/>
</dbReference>
<dbReference type="PRINTS" id="PR00301">
    <property type="entry name" value="HEATSHOCK70"/>
</dbReference>
<reference evidence="9" key="1">
    <citation type="submission" date="2015-06" db="EMBL/GenBank/DDBJ databases">
        <title>Genetic Architecture Underlying Mating-Type Determination in the Yeast Leucosporidium scottii and the Evolution of Mating Systems in Basidiomycetes.</title>
        <authorList>
            <person name="Maia T.M."/>
            <person name="Lopes S."/>
            <person name="Almeida J.M.G.C.F."/>
            <person name="Rosa L.H."/>
            <person name="Sampaio J.P."/>
            <person name="Goncalves P."/>
            <person name="Coelho M.A."/>
        </authorList>
    </citation>
    <scope>NUCLEOTIDE SEQUENCE</scope>
</reference>
<feature type="region of interest" description="Disordered" evidence="7">
    <location>
        <begin position="571"/>
        <end position="599"/>
    </location>
</feature>
<dbReference type="SUPFAM" id="SSF100934">
    <property type="entry name" value="Heat shock protein 70kD (HSP70), C-terminal subdomain"/>
    <property type="match status" value="1"/>
</dbReference>
<evidence type="ECO:0000256" key="7">
    <source>
        <dbReference type="SAM" id="MobiDB-lite"/>
    </source>
</evidence>
<dbReference type="AlphaFoldDB" id="A0A0H5FS07"/>
<dbReference type="InterPro" id="IPR029048">
    <property type="entry name" value="HSP70_C_sf"/>
</dbReference>
<feature type="region of interest" description="Disordered" evidence="7">
    <location>
        <begin position="813"/>
        <end position="856"/>
    </location>
</feature>
<feature type="chain" id="PRO_5005219178" evidence="8">
    <location>
        <begin position="23"/>
        <end position="856"/>
    </location>
</feature>
<keyword evidence="4" id="KW-0256">Endoplasmic reticulum</keyword>
<keyword evidence="5" id="KW-0067">ATP-binding</keyword>
<dbReference type="Gene3D" id="1.20.1270.10">
    <property type="match status" value="1"/>
</dbReference>
<evidence type="ECO:0000256" key="2">
    <source>
        <dbReference type="ARBA" id="ARBA00022729"/>
    </source>
</evidence>
<dbReference type="Pfam" id="PF00012">
    <property type="entry name" value="HSP70"/>
    <property type="match status" value="1"/>
</dbReference>
<dbReference type="PANTHER" id="PTHR45639">
    <property type="entry name" value="HSC70CB, ISOFORM G-RELATED"/>
    <property type="match status" value="1"/>
</dbReference>
<dbReference type="PANTHER" id="PTHR45639:SF3">
    <property type="entry name" value="HYPOXIA UP-REGULATED PROTEIN 1"/>
    <property type="match status" value="1"/>
</dbReference>
<dbReference type="SUPFAM" id="SSF53067">
    <property type="entry name" value="Actin-like ATPase domain"/>
    <property type="match status" value="2"/>
</dbReference>
<dbReference type="InterPro" id="IPR013126">
    <property type="entry name" value="Hsp_70_fam"/>
</dbReference>
<keyword evidence="3" id="KW-0547">Nucleotide-binding</keyword>
<protein>
    <submittedName>
        <fullName evidence="9">Uncharacterized protein</fullName>
    </submittedName>
</protein>
<evidence type="ECO:0000256" key="3">
    <source>
        <dbReference type="ARBA" id="ARBA00022741"/>
    </source>
</evidence>
<dbReference type="InterPro" id="IPR029047">
    <property type="entry name" value="HSP70_peptide-bd_sf"/>
</dbReference>
<dbReference type="Gene3D" id="2.60.34.10">
    <property type="entry name" value="Substrate Binding Domain Of DNAk, Chain A, domain 1"/>
    <property type="match status" value="1"/>
</dbReference>
<dbReference type="GO" id="GO:0140662">
    <property type="term" value="F:ATP-dependent protein folding chaperone"/>
    <property type="evidence" value="ECO:0007669"/>
    <property type="project" value="InterPro"/>
</dbReference>
<dbReference type="FunFam" id="3.90.640.10:FF:000004">
    <property type="entry name" value="Heat shock 70 kDa protein 4"/>
    <property type="match status" value="1"/>
</dbReference>
<dbReference type="Gene3D" id="3.30.420.40">
    <property type="match status" value="2"/>
</dbReference>
<keyword evidence="2 8" id="KW-0732">Signal</keyword>
<dbReference type="Gene3D" id="3.30.30.30">
    <property type="match status" value="1"/>
</dbReference>
<proteinExistence type="predicted"/>
<evidence type="ECO:0000256" key="6">
    <source>
        <dbReference type="ARBA" id="ARBA00023186"/>
    </source>
</evidence>
<dbReference type="CDD" id="cd10230">
    <property type="entry name" value="ASKHA_NBD_HSP70_HYOU1"/>
    <property type="match status" value="1"/>
</dbReference>
<name>A0A0H5FS07_9BASI</name>
<dbReference type="InterPro" id="IPR043129">
    <property type="entry name" value="ATPase_NBD"/>
</dbReference>
<dbReference type="GO" id="GO:0005788">
    <property type="term" value="C:endoplasmic reticulum lumen"/>
    <property type="evidence" value="ECO:0007669"/>
    <property type="project" value="UniProtKB-SubCell"/>
</dbReference>
<evidence type="ECO:0000313" key="9">
    <source>
        <dbReference type="EMBL" id="CRX79132.1"/>
    </source>
</evidence>
<dbReference type="PROSITE" id="PS01036">
    <property type="entry name" value="HSP70_3"/>
    <property type="match status" value="1"/>
</dbReference>
<dbReference type="EMBL" id="LN868508">
    <property type="protein sequence ID" value="CRX79132.1"/>
    <property type="molecule type" value="Genomic_DNA"/>
</dbReference>
<keyword evidence="6" id="KW-0143">Chaperone</keyword>
<evidence type="ECO:0000256" key="8">
    <source>
        <dbReference type="SAM" id="SignalP"/>
    </source>
</evidence>
<evidence type="ECO:0000256" key="4">
    <source>
        <dbReference type="ARBA" id="ARBA00022824"/>
    </source>
</evidence>
<feature type="compositionally biased region" description="Basic residues" evidence="7">
    <location>
        <begin position="818"/>
        <end position="828"/>
    </location>
</feature>
<dbReference type="GO" id="GO:0030968">
    <property type="term" value="P:endoplasmic reticulum unfolded protein response"/>
    <property type="evidence" value="ECO:0007669"/>
    <property type="project" value="TreeGrafter"/>
</dbReference>
<feature type="signal peptide" evidence="8">
    <location>
        <begin position="1"/>
        <end position="22"/>
    </location>
</feature>
<dbReference type="GO" id="GO:0005524">
    <property type="term" value="F:ATP binding"/>
    <property type="evidence" value="ECO:0007669"/>
    <property type="project" value="UniProtKB-KW"/>
</dbReference>
<accession>A0A0H5FS07</accession>
<feature type="compositionally biased region" description="Low complexity" evidence="7">
    <location>
        <begin position="571"/>
        <end position="581"/>
    </location>
</feature>
<evidence type="ECO:0000256" key="1">
    <source>
        <dbReference type="ARBA" id="ARBA00004319"/>
    </source>
</evidence>
<evidence type="ECO:0000256" key="5">
    <source>
        <dbReference type="ARBA" id="ARBA00022840"/>
    </source>
</evidence>
<gene>
    <name evidence="9" type="ORF">ls5930a1_00174</name>
</gene>
<sequence length="856" mass="93281">MRLLTLVSSAVALASFFTPISAAALLAIDLGTDSFKASLVKPGVPFDVLVTKEGRRKTQSLVTLRKDDRSFGGEAANLATRFPQDTFAAVKLLLGHPASHPSAQLHQSLYSLPLGTTSRGAPTISSSQSSYPVEEVLAMQLAYAKEVADETAGESVREVVVTVPGWFSQSERQAVLDAVELAGLRSIGLVNDGAAAAVNYAMTRTFPATPSYHLFYDLGASSLRTTLVSLKSAMLPDPYSLAAKPELKNVTSVTVHGFGFDVDVGGYQLDRIVRDIMVEEVEKKGNEVKGDRRAMAKLLKEASRVKQVLSANTASAARIEGLIEDTDFRSEITREQLESRAADLIPRFTQPIHDALAEAKLTMDDIESVILIGGTSRVPMVQAAVASVVGEDKIAKNVNAEEAPVLGAALYGAGITRGFRTKDIRVQDITPYGIDVSYEADKVTEDAEPRTINTHLFPVLAKTGVKKTMTFKKTSDFAIQFSYRKTGAHGDSLVPDTIFETTINGLSSAFENKTADAIANATVKVTIELNESNIVSVNKAVVIFPEEDPAAFNTFNDKLKGLLGKFGGKDSATADDSAANSDDPDAPKVENPFGDVPEEDKAATKAKLEELMRQNSLQSANSTVRLNRASADSLREAKAAETRKLQREEARNVLEAYIYKVRDLVEDVAFGESSQEHERKVIREKTEAANEWLWDEGESAATKELKAKKSEIEKLVKLVTARATEALSRPSLLTSLHDLLHLATTFHTSATHNDTLTELKKYTTSELDSLKTLVSEAKEWVEGAVKKQEGLKKWEDPVLLVKDLEKRIKDVGKEVEKLRKKKAPRKSKSKETTSATPSGEAKPEETNKEERKKDEL</sequence>
<dbReference type="InterPro" id="IPR018181">
    <property type="entry name" value="Heat_shock_70_CS"/>
</dbReference>
<organism evidence="9">
    <name type="scientific">Leucosporidium scottii</name>
    <dbReference type="NCBI Taxonomy" id="5278"/>
    <lineage>
        <taxon>Eukaryota</taxon>
        <taxon>Fungi</taxon>
        <taxon>Dikarya</taxon>
        <taxon>Basidiomycota</taxon>
        <taxon>Pucciniomycotina</taxon>
        <taxon>Microbotryomycetes</taxon>
        <taxon>Leucosporidiales</taxon>
        <taxon>Leucosporidium</taxon>
    </lineage>
</organism>
<comment type="subcellular location">
    <subcellularLocation>
        <location evidence="1">Endoplasmic reticulum lumen</location>
    </subcellularLocation>
</comment>
<feature type="compositionally biased region" description="Basic and acidic residues" evidence="7">
    <location>
        <begin position="841"/>
        <end position="856"/>
    </location>
</feature>
<dbReference type="Gene3D" id="3.90.640.10">
    <property type="entry name" value="Actin, Chain A, domain 4"/>
    <property type="match status" value="1"/>
</dbReference>